<dbReference type="OrthoDB" id="15189at2759"/>
<dbReference type="InterPro" id="IPR021109">
    <property type="entry name" value="Peptidase_aspartic_dom_sf"/>
</dbReference>
<keyword evidence="6" id="KW-1185">Reference proteome</keyword>
<accession>A0A0M0JF29</accession>
<dbReference type="InterPro" id="IPR001969">
    <property type="entry name" value="Aspartic_peptidase_AS"/>
</dbReference>
<dbReference type="PROSITE" id="PS51767">
    <property type="entry name" value="PEPTIDASE_A1"/>
    <property type="match status" value="1"/>
</dbReference>
<dbReference type="SUPFAM" id="SSF50630">
    <property type="entry name" value="Acid proteases"/>
    <property type="match status" value="1"/>
</dbReference>
<comment type="caution">
    <text evidence="5">The sequence shown here is derived from an EMBL/GenBank/DDBJ whole genome shotgun (WGS) entry which is preliminary data.</text>
</comment>
<dbReference type="CDD" id="cd05471">
    <property type="entry name" value="pepsin_like"/>
    <property type="match status" value="1"/>
</dbReference>
<dbReference type="InterPro" id="IPR034164">
    <property type="entry name" value="Pepsin-like_dom"/>
</dbReference>
<keyword evidence="3" id="KW-0064">Aspartyl protease</keyword>
<evidence type="ECO:0000259" key="4">
    <source>
        <dbReference type="PROSITE" id="PS51767"/>
    </source>
</evidence>
<dbReference type="AlphaFoldDB" id="A0A0M0JF29"/>
<evidence type="ECO:0000256" key="2">
    <source>
        <dbReference type="PIRSR" id="PIRSR601461-2"/>
    </source>
</evidence>
<dbReference type="EMBL" id="JWZX01003034">
    <property type="protein sequence ID" value="KOO24947.1"/>
    <property type="molecule type" value="Genomic_DNA"/>
</dbReference>
<evidence type="ECO:0000313" key="5">
    <source>
        <dbReference type="EMBL" id="KOO24947.1"/>
    </source>
</evidence>
<reference evidence="6" key="1">
    <citation type="journal article" date="2015" name="PLoS Genet.">
        <title>Genome Sequence and Transcriptome Analyses of Chrysochromulina tobin: Metabolic Tools for Enhanced Algal Fitness in the Prominent Order Prymnesiales (Haptophyceae).</title>
        <authorList>
            <person name="Hovde B.T."/>
            <person name="Deodato C.R."/>
            <person name="Hunsperger H.M."/>
            <person name="Ryken S.A."/>
            <person name="Yost W."/>
            <person name="Jha R.K."/>
            <person name="Patterson J."/>
            <person name="Monnat R.J. Jr."/>
            <person name="Barlow S.B."/>
            <person name="Starkenburg S.R."/>
            <person name="Cattolico R.A."/>
        </authorList>
    </citation>
    <scope>NUCLEOTIDE SEQUENCE</scope>
    <source>
        <strain evidence="6">CCMP291</strain>
    </source>
</reference>
<sequence>MLALVYHMVSTTFAAASPEDFHALGNLSTGACIPMTNQNGVYTASLGIGTPPQMVRAVPDTGSYNLVVTSTMCDTHACRTHMRYNIKSSTSFEAQGNATYTLSYGQGDVVVKDALETVTFFPTLTGEGAIASHHHVDVQLIQEQQLMHFAGAAFDSILGLGKRNDNGMHHSAFLSDMGVNEFTVCLGGLNVFGDGMGGRLEVMRELDVGSPYLQLTTFGHYAWGTPVTYIGVSGAVVPIVPVPLSDSYTYLESAETAKATVLAAEAASAQGGRHKAMQGGRRKAMMHAGRGGTLHPVKLREDEVRLDDKKAAVLSEVVQCSDEAPCAAIVDSGTTLLTFPTDVYNRLLAEVEAGCTTQTNCLQHLEESDTCDGPYYEALPDLTITVGGQSLTGVACLPLFDTMDDQTQYGPLLILGMPFLRAYATRFDRTTGGMAVAQVPAGTDLCNQCASTRRVHSVAMQAQRQQSHQGHSQRLGPLKVSEVRGPNLVGLQKKGEKTVFFCGRVSQPPRMGRVYEPGDRVLFIDGDNLMSHRKVTKGRDELAAKLAGIRGSRTVLVFDGRRGEKASVQGSNPQVVVTHGGDADGVSRETADEYIENAMEGATESVIEVVTADRRLRQVAHLNKVGTINPAKFWRRYLPRLKGLKTDYSNAPKSDDD</sequence>
<feature type="domain" description="Peptidase A1" evidence="4">
    <location>
        <begin position="42"/>
        <end position="437"/>
    </location>
</feature>
<organism evidence="5 6">
    <name type="scientific">Chrysochromulina tobinii</name>
    <dbReference type="NCBI Taxonomy" id="1460289"/>
    <lineage>
        <taxon>Eukaryota</taxon>
        <taxon>Haptista</taxon>
        <taxon>Haptophyta</taxon>
        <taxon>Prymnesiophyceae</taxon>
        <taxon>Prymnesiales</taxon>
        <taxon>Chrysochromulinaceae</taxon>
        <taxon>Chrysochromulina</taxon>
    </lineage>
</organism>
<dbReference type="PROSITE" id="PS00141">
    <property type="entry name" value="ASP_PROTEASE"/>
    <property type="match status" value="1"/>
</dbReference>
<dbReference type="Pfam" id="PF05991">
    <property type="entry name" value="NYN_YacP"/>
    <property type="match status" value="1"/>
</dbReference>
<dbReference type="Gene3D" id="2.40.70.10">
    <property type="entry name" value="Acid Proteases"/>
    <property type="match status" value="2"/>
</dbReference>
<evidence type="ECO:0000256" key="1">
    <source>
        <dbReference type="ARBA" id="ARBA00007447"/>
    </source>
</evidence>
<protein>
    <submittedName>
        <fullName evidence="5">Pepsin b-like protein</fullName>
    </submittedName>
</protein>
<evidence type="ECO:0000313" key="6">
    <source>
        <dbReference type="Proteomes" id="UP000037460"/>
    </source>
</evidence>
<dbReference type="Proteomes" id="UP000037460">
    <property type="component" value="Unassembled WGS sequence"/>
</dbReference>
<feature type="disulfide bond" evidence="2">
    <location>
        <begin position="73"/>
        <end position="78"/>
    </location>
</feature>
<dbReference type="InterPro" id="IPR010298">
    <property type="entry name" value="YacP-like"/>
</dbReference>
<dbReference type="Pfam" id="PF00026">
    <property type="entry name" value="Asp"/>
    <property type="match status" value="2"/>
</dbReference>
<dbReference type="InterPro" id="IPR001461">
    <property type="entry name" value="Aspartic_peptidase_A1"/>
</dbReference>
<keyword evidence="2" id="KW-1015">Disulfide bond</keyword>
<name>A0A0M0JF29_9EUKA</name>
<dbReference type="GO" id="GO:0004190">
    <property type="term" value="F:aspartic-type endopeptidase activity"/>
    <property type="evidence" value="ECO:0007669"/>
    <property type="project" value="UniProtKB-KW"/>
</dbReference>
<dbReference type="PRINTS" id="PR00792">
    <property type="entry name" value="PEPSIN"/>
</dbReference>
<keyword evidence="3" id="KW-0645">Protease</keyword>
<dbReference type="PANTHER" id="PTHR47966:SF51">
    <property type="entry name" value="BETA-SITE APP-CLEAVING ENZYME, ISOFORM A-RELATED"/>
    <property type="match status" value="1"/>
</dbReference>
<comment type="similarity">
    <text evidence="1 3">Belongs to the peptidase A1 family.</text>
</comment>
<gene>
    <name evidence="5" type="ORF">Ctob_006236</name>
</gene>
<dbReference type="PANTHER" id="PTHR47966">
    <property type="entry name" value="BETA-SITE APP-CLEAVING ENZYME, ISOFORM A-RELATED"/>
    <property type="match status" value="1"/>
</dbReference>
<evidence type="ECO:0000256" key="3">
    <source>
        <dbReference type="RuleBase" id="RU000454"/>
    </source>
</evidence>
<proteinExistence type="inferred from homology"/>
<dbReference type="InterPro" id="IPR033121">
    <property type="entry name" value="PEPTIDASE_A1"/>
</dbReference>
<dbReference type="GO" id="GO:0006508">
    <property type="term" value="P:proteolysis"/>
    <property type="evidence" value="ECO:0007669"/>
    <property type="project" value="UniProtKB-KW"/>
</dbReference>
<keyword evidence="3" id="KW-0378">Hydrolase</keyword>